<feature type="repeat" description="PPR" evidence="2">
    <location>
        <begin position="465"/>
        <end position="499"/>
    </location>
</feature>
<comment type="caution">
    <text evidence="3">The sequence shown here is derived from an EMBL/GenBank/DDBJ whole genome shotgun (WGS) entry which is preliminary data.</text>
</comment>
<feature type="repeat" description="PPR" evidence="2">
    <location>
        <begin position="363"/>
        <end position="397"/>
    </location>
</feature>
<feature type="repeat" description="PPR" evidence="2">
    <location>
        <begin position="261"/>
        <end position="295"/>
    </location>
</feature>
<dbReference type="Pfam" id="PF13041">
    <property type="entry name" value="PPR_2"/>
    <property type="match status" value="5"/>
</dbReference>
<dbReference type="PANTHER" id="PTHR47926">
    <property type="entry name" value="PENTATRICOPEPTIDE REPEAT-CONTAINING PROTEIN"/>
    <property type="match status" value="1"/>
</dbReference>
<feature type="repeat" description="PPR" evidence="2">
    <location>
        <begin position="159"/>
        <end position="193"/>
    </location>
</feature>
<dbReference type="Proteomes" id="UP000886520">
    <property type="component" value="Chromosome 4"/>
</dbReference>
<dbReference type="Pfam" id="PF20431">
    <property type="entry name" value="E_motif"/>
    <property type="match status" value="1"/>
</dbReference>
<dbReference type="EMBL" id="JABFUD020000004">
    <property type="protein sequence ID" value="KAI5081309.1"/>
    <property type="molecule type" value="Genomic_DNA"/>
</dbReference>
<dbReference type="OrthoDB" id="1078367at2759"/>
<evidence type="ECO:0000313" key="4">
    <source>
        <dbReference type="Proteomes" id="UP000886520"/>
    </source>
</evidence>
<dbReference type="PANTHER" id="PTHR47926:SF382">
    <property type="entry name" value="PENTACOTRIPEPTIDE-REPEAT REGION OF PRORP DOMAIN-CONTAINING PROTEIN"/>
    <property type="match status" value="1"/>
</dbReference>
<dbReference type="FunFam" id="1.25.40.10:FF:000031">
    <property type="entry name" value="Pentatricopeptide repeat-containing protein mitochondrial"/>
    <property type="match status" value="1"/>
</dbReference>
<evidence type="ECO:0000256" key="2">
    <source>
        <dbReference type="PROSITE-ProRule" id="PRU00708"/>
    </source>
</evidence>
<dbReference type="Gene3D" id="1.25.40.10">
    <property type="entry name" value="Tetratricopeptide repeat domain"/>
    <property type="match status" value="5"/>
</dbReference>
<dbReference type="PROSITE" id="PS51375">
    <property type="entry name" value="PPR"/>
    <property type="match status" value="6"/>
</dbReference>
<dbReference type="NCBIfam" id="TIGR00756">
    <property type="entry name" value="PPR"/>
    <property type="match status" value="5"/>
</dbReference>
<dbReference type="AlphaFoldDB" id="A0A9D4ZMW1"/>
<protein>
    <recommendedName>
        <fullName evidence="5">Pentatricopeptide repeat-containing protein</fullName>
    </recommendedName>
</protein>
<evidence type="ECO:0000313" key="3">
    <source>
        <dbReference type="EMBL" id="KAI5081309.1"/>
    </source>
</evidence>
<dbReference type="GO" id="GO:0009451">
    <property type="term" value="P:RNA modification"/>
    <property type="evidence" value="ECO:0007669"/>
    <property type="project" value="InterPro"/>
</dbReference>
<dbReference type="FunFam" id="1.25.40.10:FF:000090">
    <property type="entry name" value="Pentatricopeptide repeat-containing protein, chloroplastic"/>
    <property type="match status" value="1"/>
</dbReference>
<feature type="repeat" description="PPR" evidence="2">
    <location>
        <begin position="194"/>
        <end position="228"/>
    </location>
</feature>
<sequence length="763" mass="84568">MAGAVHQLQSFTASMAAAEDWQHHQGLSWENFFRDPSKWWDNRNSKRSPLQPDFRHKITREPLWINSPDNPSWVSDKLSLHGFVKDHQCIANTADDRLSSLLWECCKNKDWSGGARLHAELQKRGLSEKNYSDALIIMYAKCGKLQKAQALLDMNDIRSIIPWTALIASYARHGQGQNALDCYEQMQHKKITPNAVTYASILKACGRIGAINKGKKIHDEISRQGLLEHDIVLSGALVDMYVKCGALSLAQSVLEQLAFRNVILWSSLIAGFAEKGQGQKALECYDQMQHEGIPSNAVTYACILKASAAIGDVDTGKKIHNEIVWLGLLEQDIVLGGALVDMYAKCGALREAQCVLQKLPSANVVLWSALIKGYAEKEQGQEALECFEEMQQKGFSPDPITYVSILKACGSIGAINKGKQIHEEISRKALLEQNIVLGSALVDFYAKCGAFSQARSVIENLPSCDVFSWSALIAGYAQQGQGEQALQCFKQMQHKGIAPDAVTYLCIVKACAVIGAIDKGKRVHDEISRQRWLEQDMILGNALVDMYAKCGDLSEAKSVLMKLPSRNVVSWNALIAGYVQEGQGEQALNSFNQMQHEGILPDMVTFLCLLSLCSHLGLVEKGQALFDSMERKYGLMPDIDCFTCMVDLLGRAGHIIKAVEVIQKMHCSANSIIWLCLLSACQKWRDVLVGSWAFQQAVEQDKCNGAAYILMVNIYTAAGMPEEAKTVKALRIKNKAWKRPACSSWVSPNKVHEFSVGKAYMQK</sequence>
<dbReference type="GO" id="GO:0003723">
    <property type="term" value="F:RNA binding"/>
    <property type="evidence" value="ECO:0007669"/>
    <property type="project" value="InterPro"/>
</dbReference>
<reference evidence="3" key="1">
    <citation type="submission" date="2021-01" db="EMBL/GenBank/DDBJ databases">
        <title>Adiantum capillus-veneris genome.</title>
        <authorList>
            <person name="Fang Y."/>
            <person name="Liao Q."/>
        </authorList>
    </citation>
    <scope>NUCLEOTIDE SEQUENCE</scope>
    <source>
        <strain evidence="3">H3</strain>
        <tissue evidence="3">Leaf</tissue>
    </source>
</reference>
<keyword evidence="1" id="KW-0677">Repeat</keyword>
<dbReference type="InterPro" id="IPR002885">
    <property type="entry name" value="PPR_rpt"/>
</dbReference>
<dbReference type="InterPro" id="IPR046848">
    <property type="entry name" value="E_motif"/>
</dbReference>
<gene>
    <name evidence="3" type="ORF">GOP47_0004492</name>
</gene>
<feature type="repeat" description="PPR" evidence="2">
    <location>
        <begin position="567"/>
        <end position="601"/>
    </location>
</feature>
<evidence type="ECO:0008006" key="5">
    <source>
        <dbReference type="Google" id="ProtNLM"/>
    </source>
</evidence>
<dbReference type="Pfam" id="PF01535">
    <property type="entry name" value="PPR"/>
    <property type="match status" value="1"/>
</dbReference>
<name>A0A9D4ZMW1_ADICA</name>
<keyword evidence="4" id="KW-1185">Reference proteome</keyword>
<dbReference type="InterPro" id="IPR011990">
    <property type="entry name" value="TPR-like_helical_dom_sf"/>
</dbReference>
<evidence type="ECO:0000256" key="1">
    <source>
        <dbReference type="ARBA" id="ARBA00022737"/>
    </source>
</evidence>
<dbReference type="FunFam" id="1.25.40.10:FF:000344">
    <property type="entry name" value="Pentatricopeptide repeat-containing protein"/>
    <property type="match status" value="1"/>
</dbReference>
<accession>A0A9D4ZMW1</accession>
<proteinExistence type="predicted"/>
<organism evidence="3 4">
    <name type="scientific">Adiantum capillus-veneris</name>
    <name type="common">Maidenhair fern</name>
    <dbReference type="NCBI Taxonomy" id="13818"/>
    <lineage>
        <taxon>Eukaryota</taxon>
        <taxon>Viridiplantae</taxon>
        <taxon>Streptophyta</taxon>
        <taxon>Embryophyta</taxon>
        <taxon>Tracheophyta</taxon>
        <taxon>Polypodiopsida</taxon>
        <taxon>Polypodiidae</taxon>
        <taxon>Polypodiales</taxon>
        <taxon>Pteridineae</taxon>
        <taxon>Pteridaceae</taxon>
        <taxon>Vittarioideae</taxon>
        <taxon>Adiantum</taxon>
    </lineage>
</organism>
<dbReference type="InterPro" id="IPR046960">
    <property type="entry name" value="PPR_At4g14850-like_plant"/>
</dbReference>